<sequence length="112" mass="12240">MDNHFARQPLGAVSFAAIARGDGPEILGYFWFSDQEAAAGYVTRRACDPDGYNAGAVWNEYLNRGYLGGEAPSQTYGSLIDENFGHRIGRIDSGSLRRIESLAELRELAALP</sequence>
<comment type="caution">
    <text evidence="1">The sequence shown here is derived from an EMBL/GenBank/DDBJ whole genome shotgun (WGS) entry which is preliminary data.</text>
</comment>
<dbReference type="EMBL" id="RCUY01000005">
    <property type="protein sequence ID" value="RLP83295.1"/>
    <property type="molecule type" value="Genomic_DNA"/>
</dbReference>
<reference evidence="1 2" key="1">
    <citation type="submission" date="2018-10" db="EMBL/GenBank/DDBJ databases">
        <authorList>
            <person name="Li J."/>
        </authorList>
    </citation>
    <scope>NUCLEOTIDE SEQUENCE [LARGE SCALE GENOMIC DNA]</scope>
    <source>
        <strain evidence="1 2">JCM 11654</strain>
    </source>
</reference>
<gene>
    <name evidence="1" type="ORF">D9V34_08715</name>
</gene>
<accession>A0A3L7ATI2</accession>
<name>A0A3L7ATI2_9MICO</name>
<dbReference type="RefSeq" id="WP_121688414.1">
    <property type="nucleotide sequence ID" value="NZ_RCUY01000005.1"/>
</dbReference>
<dbReference type="Proteomes" id="UP000269438">
    <property type="component" value="Unassembled WGS sequence"/>
</dbReference>
<keyword evidence="2" id="KW-1185">Reference proteome</keyword>
<organism evidence="1 2">
    <name type="scientific">Mycetocola lacteus</name>
    <dbReference type="NCBI Taxonomy" id="76637"/>
    <lineage>
        <taxon>Bacteria</taxon>
        <taxon>Bacillati</taxon>
        <taxon>Actinomycetota</taxon>
        <taxon>Actinomycetes</taxon>
        <taxon>Micrococcales</taxon>
        <taxon>Microbacteriaceae</taxon>
        <taxon>Mycetocola</taxon>
    </lineage>
</organism>
<evidence type="ECO:0000313" key="1">
    <source>
        <dbReference type="EMBL" id="RLP83295.1"/>
    </source>
</evidence>
<protein>
    <submittedName>
        <fullName evidence="1">Uncharacterized protein</fullName>
    </submittedName>
</protein>
<dbReference type="AlphaFoldDB" id="A0A3L7ATI2"/>
<proteinExistence type="predicted"/>
<evidence type="ECO:0000313" key="2">
    <source>
        <dbReference type="Proteomes" id="UP000269438"/>
    </source>
</evidence>
<dbReference type="OrthoDB" id="4246434at2"/>